<evidence type="ECO:0000313" key="2">
    <source>
        <dbReference type="EMBL" id="GAU22359.1"/>
    </source>
</evidence>
<protein>
    <submittedName>
        <fullName evidence="2">Uncharacterized protein</fullName>
    </submittedName>
</protein>
<dbReference type="AlphaFoldDB" id="A0A2Z6MTW6"/>
<keyword evidence="3" id="KW-1185">Reference proteome</keyword>
<accession>A0A2Z6MTW6</accession>
<name>A0A2Z6MTW6_TRISU</name>
<dbReference type="Proteomes" id="UP000242715">
    <property type="component" value="Unassembled WGS sequence"/>
</dbReference>
<proteinExistence type="predicted"/>
<sequence length="101" mass="11223">MWTSPDDPGAEPLAWYIVAVRAVPFVIWSDMAALLMAKTVIVIRRLIFGCDNGGDEESAVKADIVDGRRCVVEESNKKEISRRSGQWSVKNRESETTAVLI</sequence>
<evidence type="ECO:0000313" key="3">
    <source>
        <dbReference type="Proteomes" id="UP000242715"/>
    </source>
</evidence>
<organism evidence="2 3">
    <name type="scientific">Trifolium subterraneum</name>
    <name type="common">Subterranean clover</name>
    <dbReference type="NCBI Taxonomy" id="3900"/>
    <lineage>
        <taxon>Eukaryota</taxon>
        <taxon>Viridiplantae</taxon>
        <taxon>Streptophyta</taxon>
        <taxon>Embryophyta</taxon>
        <taxon>Tracheophyta</taxon>
        <taxon>Spermatophyta</taxon>
        <taxon>Magnoliopsida</taxon>
        <taxon>eudicotyledons</taxon>
        <taxon>Gunneridae</taxon>
        <taxon>Pentapetalae</taxon>
        <taxon>rosids</taxon>
        <taxon>fabids</taxon>
        <taxon>Fabales</taxon>
        <taxon>Fabaceae</taxon>
        <taxon>Papilionoideae</taxon>
        <taxon>50 kb inversion clade</taxon>
        <taxon>NPAAA clade</taxon>
        <taxon>Hologalegina</taxon>
        <taxon>IRL clade</taxon>
        <taxon>Trifolieae</taxon>
        <taxon>Trifolium</taxon>
    </lineage>
</organism>
<keyword evidence="1" id="KW-1133">Transmembrane helix</keyword>
<feature type="transmembrane region" description="Helical" evidence="1">
    <location>
        <begin position="13"/>
        <end position="37"/>
    </location>
</feature>
<reference evidence="3" key="1">
    <citation type="journal article" date="2017" name="Front. Plant Sci.">
        <title>Climate Clever Clovers: New Paradigm to Reduce the Environmental Footprint of Ruminants by Breeding Low Methanogenic Forages Utilizing Haplotype Variation.</title>
        <authorList>
            <person name="Kaur P."/>
            <person name="Appels R."/>
            <person name="Bayer P.E."/>
            <person name="Keeble-Gagnere G."/>
            <person name="Wang J."/>
            <person name="Hirakawa H."/>
            <person name="Shirasawa K."/>
            <person name="Vercoe P."/>
            <person name="Stefanova K."/>
            <person name="Durmic Z."/>
            <person name="Nichols P."/>
            <person name="Revell C."/>
            <person name="Isobe S.N."/>
            <person name="Edwards D."/>
            <person name="Erskine W."/>
        </authorList>
    </citation>
    <scope>NUCLEOTIDE SEQUENCE [LARGE SCALE GENOMIC DNA]</scope>
    <source>
        <strain evidence="3">cv. Daliak</strain>
    </source>
</reference>
<keyword evidence="1" id="KW-0812">Transmembrane</keyword>
<evidence type="ECO:0000256" key="1">
    <source>
        <dbReference type="SAM" id="Phobius"/>
    </source>
</evidence>
<gene>
    <name evidence="2" type="ORF">TSUD_106870</name>
</gene>
<dbReference type="EMBL" id="DF973245">
    <property type="protein sequence ID" value="GAU22359.1"/>
    <property type="molecule type" value="Genomic_DNA"/>
</dbReference>
<keyword evidence="1" id="KW-0472">Membrane</keyword>